<keyword evidence="2 5" id="KW-0479">Metal-binding</keyword>
<keyword evidence="8" id="KW-0560">Oxidoreductase</keyword>
<evidence type="ECO:0000256" key="6">
    <source>
        <dbReference type="SAM" id="SignalP"/>
    </source>
</evidence>
<evidence type="ECO:0000313" key="8">
    <source>
        <dbReference type="EMBL" id="SDL16130.1"/>
    </source>
</evidence>
<name>A0A1G9HT61_9BACT</name>
<dbReference type="InterPro" id="IPR008977">
    <property type="entry name" value="PHM/PNGase_F_dom_sf"/>
</dbReference>
<proteinExistence type="predicted"/>
<evidence type="ECO:0000259" key="7">
    <source>
        <dbReference type="PROSITE" id="PS51007"/>
    </source>
</evidence>
<reference evidence="8 9" key="1">
    <citation type="submission" date="2016-10" db="EMBL/GenBank/DDBJ databases">
        <authorList>
            <person name="de Groot N.N."/>
        </authorList>
    </citation>
    <scope>NUCLEOTIDE SEQUENCE [LARGE SCALE GENOMIC DNA]</scope>
    <source>
        <strain evidence="8 9">DSM 21668</strain>
    </source>
</reference>
<protein>
    <submittedName>
        <fullName evidence="8">Copper type II ascorbate-dependent monooxygenase, C-terminal domain</fullName>
    </submittedName>
</protein>
<dbReference type="GO" id="GO:0009055">
    <property type="term" value="F:electron transfer activity"/>
    <property type="evidence" value="ECO:0007669"/>
    <property type="project" value="InterPro"/>
</dbReference>
<dbReference type="OrthoDB" id="9786191at2"/>
<gene>
    <name evidence="8" type="ORF">SAMN04488090_0195</name>
</gene>
<evidence type="ECO:0000256" key="2">
    <source>
        <dbReference type="ARBA" id="ARBA00022723"/>
    </source>
</evidence>
<feature type="domain" description="Cytochrome c" evidence="7">
    <location>
        <begin position="10"/>
        <end position="100"/>
    </location>
</feature>
<evidence type="ECO:0000256" key="5">
    <source>
        <dbReference type="PROSITE-ProRule" id="PRU00433"/>
    </source>
</evidence>
<dbReference type="SUPFAM" id="SSF46626">
    <property type="entry name" value="Cytochrome c"/>
    <property type="match status" value="1"/>
</dbReference>
<dbReference type="EMBL" id="FNGS01000001">
    <property type="protein sequence ID" value="SDL16130.1"/>
    <property type="molecule type" value="Genomic_DNA"/>
</dbReference>
<organism evidence="8 9">
    <name type="scientific">Siphonobacter aquaeclarae</name>
    <dbReference type="NCBI Taxonomy" id="563176"/>
    <lineage>
        <taxon>Bacteria</taxon>
        <taxon>Pseudomonadati</taxon>
        <taxon>Bacteroidota</taxon>
        <taxon>Cytophagia</taxon>
        <taxon>Cytophagales</taxon>
        <taxon>Cytophagaceae</taxon>
        <taxon>Siphonobacter</taxon>
    </lineage>
</organism>
<keyword evidence="1 5" id="KW-0349">Heme</keyword>
<feature type="signal peptide" evidence="6">
    <location>
        <begin position="1"/>
        <end position="16"/>
    </location>
</feature>
<evidence type="ECO:0000256" key="3">
    <source>
        <dbReference type="ARBA" id="ARBA00023004"/>
    </source>
</evidence>
<keyword evidence="4" id="KW-1015">Disulfide bond</keyword>
<dbReference type="STRING" id="563176.SAMN04488090_0195"/>
<dbReference type="SUPFAM" id="SSF49742">
    <property type="entry name" value="PHM/PNGase F"/>
    <property type="match status" value="2"/>
</dbReference>
<keyword evidence="6" id="KW-0732">Signal</keyword>
<dbReference type="Gene3D" id="2.60.120.230">
    <property type="match status" value="1"/>
</dbReference>
<evidence type="ECO:0000256" key="1">
    <source>
        <dbReference type="ARBA" id="ARBA00022617"/>
    </source>
</evidence>
<dbReference type="InterPro" id="IPR009056">
    <property type="entry name" value="Cyt_c-like_dom"/>
</dbReference>
<dbReference type="Proteomes" id="UP000198901">
    <property type="component" value="Unassembled WGS sequence"/>
</dbReference>
<dbReference type="GO" id="GO:0005507">
    <property type="term" value="F:copper ion binding"/>
    <property type="evidence" value="ECO:0007669"/>
    <property type="project" value="InterPro"/>
</dbReference>
<evidence type="ECO:0000256" key="4">
    <source>
        <dbReference type="ARBA" id="ARBA00023157"/>
    </source>
</evidence>
<keyword evidence="9" id="KW-1185">Reference proteome</keyword>
<dbReference type="InterPro" id="IPR014784">
    <property type="entry name" value="Cu2_ascorb_mOase-like_C"/>
</dbReference>
<sequence length="429" mass="48710">MKILPLFLLLPFWAGAQTFDDVAPIFRKKCAVCHRPGDAAPFSLRTYEEVTRRATFIKKVVSEDYMPPWRADNHYRSFANDRSLSPDEKQLILSWIEKKTPPGKKTLPDDGLLAQTAYHRAPDLTLRIDSAFSLAADNKERFIVFRIPFESGQEQAVEAIEFHTNNKKIVHHVNYGFYAVDDDTDIRSGPSVVNTTDDLHAAEQLRALQPLKQKMTYYTGWIPGASVETYPAGFGWTLPKRGVMLVTAHFSAIAAPEESIVGVNLFFRKSPIQRQVRVISLGSGGIGEKDITPPLMLLPGDKSIHRLRVQTQEDQSLLYLWPHMHLLGKEFTAYAVAPSGDTIRLVHIPKWDFRWQELYRLPSLVKIPRGSVVHLECAYDNSVDNPNNPNNPPQAVFSFGDMDSKNEMMTLLMIYTAYRPEDETLRLEP</sequence>
<dbReference type="InterPro" id="IPR036909">
    <property type="entry name" value="Cyt_c-like_dom_sf"/>
</dbReference>
<dbReference type="GO" id="GO:0020037">
    <property type="term" value="F:heme binding"/>
    <property type="evidence" value="ECO:0007669"/>
    <property type="project" value="InterPro"/>
</dbReference>
<feature type="chain" id="PRO_5011621071" evidence="6">
    <location>
        <begin position="17"/>
        <end position="429"/>
    </location>
</feature>
<evidence type="ECO:0000313" key="9">
    <source>
        <dbReference type="Proteomes" id="UP000198901"/>
    </source>
</evidence>
<dbReference type="PROSITE" id="PS51007">
    <property type="entry name" value="CYTC"/>
    <property type="match status" value="1"/>
</dbReference>
<dbReference type="RefSeq" id="WP_093196597.1">
    <property type="nucleotide sequence ID" value="NZ_FNGS01000001.1"/>
</dbReference>
<dbReference type="Gene3D" id="2.60.120.310">
    <property type="entry name" value="Copper type II, ascorbate-dependent monooxygenase, N-terminal domain"/>
    <property type="match status" value="1"/>
</dbReference>
<dbReference type="GO" id="GO:0016715">
    <property type="term" value="F:oxidoreductase activity, acting on paired donors, with incorporation or reduction of molecular oxygen, reduced ascorbate as one donor, and incorporation of one atom of oxygen"/>
    <property type="evidence" value="ECO:0007669"/>
    <property type="project" value="InterPro"/>
</dbReference>
<dbReference type="AlphaFoldDB" id="A0A1G9HT61"/>
<dbReference type="InterPro" id="IPR036939">
    <property type="entry name" value="Cu2_ascorb_mOase_N_sf"/>
</dbReference>
<accession>A0A1G9HT61</accession>
<keyword evidence="3 5" id="KW-0408">Iron</keyword>
<keyword evidence="8" id="KW-0503">Monooxygenase</keyword>